<sequence length="768" mass="82837">MRLLPSLCLSDLLPVVRWSRPEDLSEALGDSRLPDTWWESMALPRVARVVGEDWLYHRVTRLVHQHWDHVPLGDVLPALRALPPVPAEEWPGELSEALRSGAAEPLLLPDQTARRLRERRYPAGLGATDVIAGLARQVLAPMLAVGLLDDPDELDLPASTHDAARTVADWVPADAPEAVRTALLYLVASTDVVDQARPELWPDAVPPAEEPAAPVQAAPQPPPLPAPPAADHAPDPDTGYRAPADEPPARPDWAPADEPYAPHDWTPPAEVPESADAGYAEPVAEAVSGPQSGYAEHQGPPPRYVPPGALAPHAGHEPDSGPPTTFDTPAIPADAEAPPVPAAHRPEDPEPAPSAEPLDPLVRLIDTELRRWDDAELRVATERLFAAEPVGVTALSQRLGMDPAALRTTQRSAESRLLTWLNSPEAADMAEHLAYVTELLGTASTLEHMQMAHPAHSAEVPVIGIPVWRVLVSLTRNLALHDGWLVAGDVQQLRQRTRELLSQRPSVTEAGALLDRLGIGKHAARAWILSTPGLSIRNGEVINDDPSAPEPPPLSDVVLPAIPLPVRRRRDRAALPTHHLVEQAIGVADSARCFRVPEGTWWHRIDITAEHLDGRPIAVPAGFADHLGLRQGQLLSVLGPHDEVIVFVWQDEPVIDSLAPLLGRMEVRQGDRVFVSVREDRLDARVLPGPMLAAEGTEPVAAGLALSGYTAPATLEEAVRVLAQRIGCTEPVGPAELTARLAQRGDNDILSRLQEGLRVAEEPVSTGR</sequence>
<evidence type="ECO:0000313" key="2">
    <source>
        <dbReference type="EMBL" id="PRY00866.1"/>
    </source>
</evidence>
<protein>
    <submittedName>
        <fullName evidence="2">Uncharacterized protein</fullName>
    </submittedName>
</protein>
<dbReference type="AlphaFoldDB" id="A0A2T0QAC6"/>
<dbReference type="EMBL" id="PVZC01000002">
    <property type="protein sequence ID" value="PRY00866.1"/>
    <property type="molecule type" value="Genomic_DNA"/>
</dbReference>
<evidence type="ECO:0000256" key="1">
    <source>
        <dbReference type="SAM" id="MobiDB-lite"/>
    </source>
</evidence>
<comment type="caution">
    <text evidence="2">The sequence shown here is derived from an EMBL/GenBank/DDBJ whole genome shotgun (WGS) entry which is preliminary data.</text>
</comment>
<feature type="region of interest" description="Disordered" evidence="1">
    <location>
        <begin position="286"/>
        <end position="358"/>
    </location>
</feature>
<feature type="region of interest" description="Disordered" evidence="1">
    <location>
        <begin position="202"/>
        <end position="274"/>
    </location>
</feature>
<dbReference type="Proteomes" id="UP000237846">
    <property type="component" value="Unassembled WGS sequence"/>
</dbReference>
<name>A0A2T0QAC6_9ACTN</name>
<dbReference type="OrthoDB" id="3928741at2"/>
<feature type="compositionally biased region" description="Pro residues" evidence="1">
    <location>
        <begin position="219"/>
        <end position="228"/>
    </location>
</feature>
<keyword evidence="3" id="KW-1185">Reference proteome</keyword>
<accession>A0A2T0QAC6</accession>
<gene>
    <name evidence="2" type="ORF">CLV72_102498</name>
</gene>
<organism evidence="2 3">
    <name type="scientific">Allonocardiopsis opalescens</name>
    <dbReference type="NCBI Taxonomy" id="1144618"/>
    <lineage>
        <taxon>Bacteria</taxon>
        <taxon>Bacillati</taxon>
        <taxon>Actinomycetota</taxon>
        <taxon>Actinomycetes</taxon>
        <taxon>Streptosporangiales</taxon>
        <taxon>Allonocardiopsis</taxon>
    </lineage>
</organism>
<proteinExistence type="predicted"/>
<evidence type="ECO:0000313" key="3">
    <source>
        <dbReference type="Proteomes" id="UP000237846"/>
    </source>
</evidence>
<reference evidence="2 3" key="1">
    <citation type="submission" date="2018-03" db="EMBL/GenBank/DDBJ databases">
        <title>Genomic Encyclopedia of Archaeal and Bacterial Type Strains, Phase II (KMG-II): from individual species to whole genera.</title>
        <authorList>
            <person name="Goeker M."/>
        </authorList>
    </citation>
    <scope>NUCLEOTIDE SEQUENCE [LARGE SCALE GENOMIC DNA]</scope>
    <source>
        <strain evidence="2 3">DSM 45601</strain>
    </source>
</reference>
<dbReference type="RefSeq" id="WP_146159395.1">
    <property type="nucleotide sequence ID" value="NZ_PVZC01000002.1"/>
</dbReference>